<dbReference type="STRING" id="469383.Cwoe_5752"/>
<dbReference type="Proteomes" id="UP000008229">
    <property type="component" value="Chromosome"/>
</dbReference>
<dbReference type="EMBL" id="CP001854">
    <property type="protein sequence ID" value="ADB54153.1"/>
    <property type="molecule type" value="Genomic_DNA"/>
</dbReference>
<dbReference type="AlphaFoldDB" id="D3F1X2"/>
<gene>
    <name evidence="1" type="ordered locus">Cwoe_5752</name>
</gene>
<reference evidence="1 2" key="1">
    <citation type="journal article" date="2010" name="Stand. Genomic Sci.">
        <title>Complete genome sequence of Conexibacter woesei type strain (ID131577).</title>
        <authorList>
            <person name="Pukall R."/>
            <person name="Lapidus A."/>
            <person name="Glavina Del Rio T."/>
            <person name="Copeland A."/>
            <person name="Tice H."/>
            <person name="Cheng J.-F."/>
            <person name="Lucas S."/>
            <person name="Chen F."/>
            <person name="Nolan M."/>
            <person name="Bruce D."/>
            <person name="Goodwin L."/>
            <person name="Pitluck S."/>
            <person name="Mavromatis K."/>
            <person name="Ivanova N."/>
            <person name="Ovchinnikova G."/>
            <person name="Pati A."/>
            <person name="Chen A."/>
            <person name="Palaniappan K."/>
            <person name="Land M."/>
            <person name="Hauser L."/>
            <person name="Chang Y.-J."/>
            <person name="Jeffries C.D."/>
            <person name="Chain P."/>
            <person name="Meincke L."/>
            <person name="Sims D."/>
            <person name="Brettin T."/>
            <person name="Detter J.C."/>
            <person name="Rohde M."/>
            <person name="Goeker M."/>
            <person name="Bristow J."/>
            <person name="Eisen J.A."/>
            <person name="Markowitz V."/>
            <person name="Kyrpides N.C."/>
            <person name="Klenk H.-P."/>
            <person name="Hugenholtz P."/>
        </authorList>
    </citation>
    <scope>NUCLEOTIDE SEQUENCE [LARGE SCALE GENOMIC DNA]</scope>
    <source>
        <strain evidence="2">DSM 14684 / CIP 108061 / JCM 11494 / NBRC 100937 / ID131577</strain>
    </source>
</reference>
<sequence length="272" mass="27770">MIRLAEPLSGYRGGRVRVLLRCGEGVGAPNASRPMPTFVRQAGRWIPAVPGTRVLAGTLSRDVAAAATLCALRVAGDEQNTETVTAAMRLRRGAPPACRLANGERAAFRDGRVLVAVLAGASEDEHEEHYRACARPNGRSVALGTAWAGGGGGGGGSETLAGFARVGNWLAWRWAYQPNNPGSEGSSSVQLWNVSATGATAVRAAGSWPVAGRGGAVAWLAGTAVHVGTADGRSAVLGSASGEGPLTDLAISADGRTVTWKDGGQPRSAPMP</sequence>
<organism evidence="1 2">
    <name type="scientific">Conexibacter woesei (strain DSM 14684 / CCUG 47730 / CIP 108061 / JCM 11494 / NBRC 100937 / ID131577)</name>
    <dbReference type="NCBI Taxonomy" id="469383"/>
    <lineage>
        <taxon>Bacteria</taxon>
        <taxon>Bacillati</taxon>
        <taxon>Actinomycetota</taxon>
        <taxon>Thermoleophilia</taxon>
        <taxon>Solirubrobacterales</taxon>
        <taxon>Conexibacteraceae</taxon>
        <taxon>Conexibacter</taxon>
    </lineage>
</organism>
<dbReference type="KEGG" id="cwo:Cwoe_5752"/>
<keyword evidence="2" id="KW-1185">Reference proteome</keyword>
<dbReference type="HOGENOM" id="CLU_1022010_0_0_11"/>
<evidence type="ECO:0000313" key="1">
    <source>
        <dbReference type="EMBL" id="ADB54153.1"/>
    </source>
</evidence>
<protein>
    <submittedName>
        <fullName evidence="1">Uncharacterized protein</fullName>
    </submittedName>
</protein>
<reference evidence="2" key="2">
    <citation type="submission" date="2010-01" db="EMBL/GenBank/DDBJ databases">
        <title>The complete genome of Conexibacter woesei DSM 14684.</title>
        <authorList>
            <consortium name="US DOE Joint Genome Institute (JGI-PGF)"/>
            <person name="Lucas S."/>
            <person name="Copeland A."/>
            <person name="Lapidus A."/>
            <person name="Glavina del Rio T."/>
            <person name="Dalin E."/>
            <person name="Tice H."/>
            <person name="Bruce D."/>
            <person name="Goodwin L."/>
            <person name="Pitluck S."/>
            <person name="Kyrpides N."/>
            <person name="Mavromatis K."/>
            <person name="Ivanova N."/>
            <person name="Mikhailova N."/>
            <person name="Chertkov O."/>
            <person name="Brettin T."/>
            <person name="Detter J.C."/>
            <person name="Han C."/>
            <person name="Larimer F."/>
            <person name="Land M."/>
            <person name="Hauser L."/>
            <person name="Markowitz V."/>
            <person name="Cheng J.-F."/>
            <person name="Hugenholtz P."/>
            <person name="Woyke T."/>
            <person name="Wu D."/>
            <person name="Pukall R."/>
            <person name="Steenblock K."/>
            <person name="Schneider S."/>
            <person name="Klenk H.-P."/>
            <person name="Eisen J.A."/>
        </authorList>
    </citation>
    <scope>NUCLEOTIDE SEQUENCE [LARGE SCALE GENOMIC DNA]</scope>
    <source>
        <strain evidence="2">DSM 14684 / CIP 108061 / JCM 11494 / NBRC 100937 / ID131577</strain>
    </source>
</reference>
<name>D3F1X2_CONWI</name>
<proteinExistence type="predicted"/>
<evidence type="ECO:0000313" key="2">
    <source>
        <dbReference type="Proteomes" id="UP000008229"/>
    </source>
</evidence>
<accession>D3F1X2</accession>